<comment type="similarity">
    <text evidence="2">Belongs to the FIP1 family.</text>
</comment>
<evidence type="ECO:0000256" key="1">
    <source>
        <dbReference type="ARBA" id="ARBA00004123"/>
    </source>
</evidence>
<feature type="domain" description="Pre-mRNA polyadenylation factor Fip1" evidence="9">
    <location>
        <begin position="139"/>
        <end position="181"/>
    </location>
</feature>
<dbReference type="Proteomes" id="UP000823561">
    <property type="component" value="Chromosome 9"/>
</dbReference>
<feature type="region of interest" description="Disordered" evidence="8">
    <location>
        <begin position="191"/>
        <end position="373"/>
    </location>
</feature>
<keyword evidence="11" id="KW-1185">Reference proteome</keyword>
<evidence type="ECO:0000256" key="6">
    <source>
        <dbReference type="ARBA" id="ARBA00023242"/>
    </source>
</evidence>
<feature type="compositionally biased region" description="Pro residues" evidence="8">
    <location>
        <begin position="270"/>
        <end position="285"/>
    </location>
</feature>
<evidence type="ECO:0000256" key="5">
    <source>
        <dbReference type="ARBA" id="ARBA00022664"/>
    </source>
</evidence>
<dbReference type="InterPro" id="IPR007854">
    <property type="entry name" value="Fip1_dom"/>
</dbReference>
<evidence type="ECO:0000256" key="7">
    <source>
        <dbReference type="ARBA" id="ARBA00031816"/>
    </source>
</evidence>
<proteinExistence type="inferred from homology"/>
<evidence type="ECO:0000256" key="2">
    <source>
        <dbReference type="ARBA" id="ARBA00007459"/>
    </source>
</evidence>
<evidence type="ECO:0000256" key="4">
    <source>
        <dbReference type="ARBA" id="ARBA00022553"/>
    </source>
</evidence>
<feature type="compositionally biased region" description="Basic and acidic residues" evidence="8">
    <location>
        <begin position="337"/>
        <end position="351"/>
    </location>
</feature>
<dbReference type="GO" id="GO:0006397">
    <property type="term" value="P:mRNA processing"/>
    <property type="evidence" value="ECO:0007669"/>
    <property type="project" value="UniProtKB-KW"/>
</dbReference>
<feature type="compositionally biased region" description="Basic residues" evidence="8">
    <location>
        <begin position="507"/>
        <end position="519"/>
    </location>
</feature>
<keyword evidence="6" id="KW-0539">Nucleus</keyword>
<comment type="caution">
    <text evidence="10">The sequence shown here is derived from an EMBL/GenBank/DDBJ whole genome shotgun (WGS) entry which is preliminary data.</text>
</comment>
<evidence type="ECO:0000313" key="10">
    <source>
        <dbReference type="EMBL" id="KAG5275717.1"/>
    </source>
</evidence>
<organism evidence="10 11">
    <name type="scientific">Alosa alosa</name>
    <name type="common">allis shad</name>
    <dbReference type="NCBI Taxonomy" id="278164"/>
    <lineage>
        <taxon>Eukaryota</taxon>
        <taxon>Metazoa</taxon>
        <taxon>Chordata</taxon>
        <taxon>Craniata</taxon>
        <taxon>Vertebrata</taxon>
        <taxon>Euteleostomi</taxon>
        <taxon>Actinopterygii</taxon>
        <taxon>Neopterygii</taxon>
        <taxon>Teleostei</taxon>
        <taxon>Clupei</taxon>
        <taxon>Clupeiformes</taxon>
        <taxon>Clupeoidei</taxon>
        <taxon>Clupeidae</taxon>
        <taxon>Alosa</taxon>
    </lineage>
</organism>
<feature type="compositionally biased region" description="Polar residues" evidence="8">
    <location>
        <begin position="255"/>
        <end position="266"/>
    </location>
</feature>
<evidence type="ECO:0000256" key="3">
    <source>
        <dbReference type="ARBA" id="ARBA00017456"/>
    </source>
</evidence>
<feature type="compositionally biased region" description="Low complexity" evidence="8">
    <location>
        <begin position="208"/>
        <end position="224"/>
    </location>
</feature>
<reference evidence="10" key="1">
    <citation type="submission" date="2020-10" db="EMBL/GenBank/DDBJ databases">
        <title>Chromosome-scale genome assembly of the Allis shad, Alosa alosa.</title>
        <authorList>
            <person name="Margot Z."/>
            <person name="Christophe K."/>
            <person name="Cabau C."/>
            <person name="Louis A."/>
            <person name="Berthelot C."/>
            <person name="Parey E."/>
            <person name="Roest Crollius H."/>
            <person name="Montfort J."/>
            <person name="Robinson-Rechavi M."/>
            <person name="Bucao C."/>
            <person name="Bouchez O."/>
            <person name="Gislard M."/>
            <person name="Lluch J."/>
            <person name="Milhes M."/>
            <person name="Lampietro C."/>
            <person name="Lopez Roques C."/>
            <person name="Donnadieu C."/>
            <person name="Braasch I."/>
            <person name="Desvignes T."/>
            <person name="Postlethwait J."/>
            <person name="Bobe J."/>
            <person name="Guiguen Y."/>
        </authorList>
    </citation>
    <scope>NUCLEOTIDE SEQUENCE</scope>
    <source>
        <strain evidence="10">M-15738</strain>
        <tissue evidence="10">Blood</tissue>
    </source>
</reference>
<protein>
    <recommendedName>
        <fullName evidence="3">Pre-mRNA 3'-end-processing factor FIP1</fullName>
    </recommendedName>
    <alternativeName>
        <fullName evidence="7">FIP1-like 1 protein</fullName>
    </alternativeName>
</protein>
<accession>A0AAV6GP53</accession>
<feature type="compositionally biased region" description="Basic and acidic residues" evidence="8">
    <location>
        <begin position="1"/>
        <end position="10"/>
    </location>
</feature>
<evidence type="ECO:0000259" key="9">
    <source>
        <dbReference type="Pfam" id="PF05182"/>
    </source>
</evidence>
<dbReference type="GO" id="GO:0005847">
    <property type="term" value="C:mRNA cleavage and polyadenylation specificity factor complex"/>
    <property type="evidence" value="ECO:0007669"/>
    <property type="project" value="TreeGrafter"/>
</dbReference>
<name>A0AAV6GP53_9TELE</name>
<feature type="compositionally biased region" description="Pro residues" evidence="8">
    <location>
        <begin position="292"/>
        <end position="317"/>
    </location>
</feature>
<evidence type="ECO:0000256" key="8">
    <source>
        <dbReference type="SAM" id="MobiDB-lite"/>
    </source>
</evidence>
<feature type="compositionally biased region" description="Basic residues" evidence="8">
    <location>
        <begin position="527"/>
        <end position="537"/>
    </location>
</feature>
<feature type="region of interest" description="Disordered" evidence="8">
    <location>
        <begin position="404"/>
        <end position="559"/>
    </location>
</feature>
<feature type="compositionally biased region" description="Basic and acidic residues" evidence="8">
    <location>
        <begin position="405"/>
        <end position="493"/>
    </location>
</feature>
<feature type="compositionally biased region" description="Low complexity" evidence="8">
    <location>
        <begin position="352"/>
        <end position="372"/>
    </location>
</feature>
<sequence length="559" mass="63337">MSTEETEKATDSGTDDEEEWLYGDDDEEQKDSCGPVLNVTVTTRHDTDVLSLAEGQVNDGNDVANQHKSEEESDSDSDDDDVCVTIGDIKPGGSENTAFGTPAVNFNTKTSGWTLGSGGKSKGVDMNAEGSVNGTPLLEVDVESFDEKPWKKPGADLSDYFNYGFNEETWKIYCDKQRRLRMSLEVMSLGSSKTLGRSSHHSDHSKSDSFYISASSSSRKSSNSINVIGGQSGAISRLEGRRRHNADGNVIQVISKPSSDGESTPTKMPFFPPNIPPPPLPPPPSHCSTPSLIPPPRLPISVPPPGFPPPPGAPPPSLITSLDRLLRYRSRRSSGRHSREERSDRDRERSHSPISRSSYSSRSGGGYDARSAPPFPFPAGVYPPMLGGMASWPGLIDSGKAWEYYSRRDSARERDREREKTRERGHERERERERDRERERERDRDRERERERERSHSSPSHQSDEERQRQRDHSERGHDRHRERSSREKEERHRERRHRDKDEGRHKSSRSSSSRRKRHSSEEGQVHRRSRHKRQKRSSRETNEEPPRTNQESQSEAAE</sequence>
<feature type="compositionally biased region" description="Basic residues" evidence="8">
    <location>
        <begin position="327"/>
        <end position="336"/>
    </location>
</feature>
<feature type="region of interest" description="Disordered" evidence="8">
    <location>
        <begin position="1"/>
        <end position="81"/>
    </location>
</feature>
<evidence type="ECO:0000313" key="11">
    <source>
        <dbReference type="Proteomes" id="UP000823561"/>
    </source>
</evidence>
<dbReference type="EMBL" id="JADWDJ010000009">
    <property type="protein sequence ID" value="KAG5275717.1"/>
    <property type="molecule type" value="Genomic_DNA"/>
</dbReference>
<dbReference type="PANTHER" id="PTHR13484:SF9">
    <property type="entry name" value="PRE-MRNA 3'-END-PROCESSING FACTOR FIP1"/>
    <property type="match status" value="1"/>
</dbReference>
<gene>
    <name evidence="10" type="ORF">AALO_G00123770</name>
</gene>
<dbReference type="Pfam" id="PF05182">
    <property type="entry name" value="Fip1"/>
    <property type="match status" value="1"/>
</dbReference>
<feature type="compositionally biased region" description="Basic and acidic residues" evidence="8">
    <location>
        <begin position="538"/>
        <end position="547"/>
    </location>
</feature>
<feature type="compositionally biased region" description="Polar residues" evidence="8">
    <location>
        <begin position="548"/>
        <end position="559"/>
    </location>
</feature>
<comment type="subcellular location">
    <subcellularLocation>
        <location evidence="1">Nucleus</location>
    </subcellularLocation>
</comment>
<dbReference type="PANTHER" id="PTHR13484">
    <property type="entry name" value="FIP1-LIKE 1 PROTEIN"/>
    <property type="match status" value="1"/>
</dbReference>
<keyword evidence="5" id="KW-0507">mRNA processing</keyword>
<dbReference type="AlphaFoldDB" id="A0AAV6GP53"/>
<feature type="compositionally biased region" description="Acidic residues" evidence="8">
    <location>
        <begin position="71"/>
        <end position="81"/>
    </location>
</feature>
<keyword evidence="4" id="KW-0597">Phosphoprotein</keyword>
<feature type="compositionally biased region" description="Acidic residues" evidence="8">
    <location>
        <begin position="13"/>
        <end position="29"/>
    </location>
</feature>
<dbReference type="InterPro" id="IPR051187">
    <property type="entry name" value="Pre-mRNA_3'-end_processing_reg"/>
</dbReference>